<evidence type="ECO:0000313" key="1">
    <source>
        <dbReference type="Proteomes" id="UP000694850"/>
    </source>
</evidence>
<proteinExistence type="predicted"/>
<organism evidence="1 2">
    <name type="scientific">Orycteropus afer afer</name>
    <dbReference type="NCBI Taxonomy" id="1230840"/>
    <lineage>
        <taxon>Eukaryota</taxon>
        <taxon>Metazoa</taxon>
        <taxon>Chordata</taxon>
        <taxon>Craniata</taxon>
        <taxon>Vertebrata</taxon>
        <taxon>Euteleostomi</taxon>
        <taxon>Mammalia</taxon>
        <taxon>Eutheria</taxon>
        <taxon>Afrotheria</taxon>
        <taxon>Tubulidentata</taxon>
        <taxon>Orycteropodidae</taxon>
        <taxon>Orycteropus</taxon>
    </lineage>
</organism>
<sequence length="430" mass="47030">MLLRLLLLICAPLCEPTELFLKPSPSQTIEGNSMTLTCEIQPRLQTSKAQLQFCFFKDNGALKSGWNSSPELRILAMWTKDSGSYWCEAKTAKATTTIRSRRLWIQVQRVPVSDVSLETQPPGGHVTEGKKLVLVCSVAKGTGNITFLWYKGAMGLKLGTKTKHALTAEFEILTARENDTEQYYCAANNGFGLSLSGLVSITVRIPVSRPVLTLRTTGAQAVVGDMVELHCEAQRGSPPVLYQFYLKDVTLGSSWASSTGGASFNLSLTAERSGNYSCEASNGLEAQHSEAVPLIITVPTENRRDLLTSGVIEGLLGILGPTTFVLLFCYCLKRKIGRRSARESLRSTSSPLPQDSTYLNSPTPVPLQPVYGNVNTLSGDDIYSLVYSTQLEQESPAEPPRTLSKDKVSLPIYSKLKKITVIDMDYDDAV</sequence>
<name>A0AC54ZD30_ORYAF</name>
<keyword evidence="1" id="KW-1185">Reference proteome</keyword>
<accession>A0AC54ZD30</accession>
<gene>
    <name evidence="2" type="primary">LOC103202742</name>
</gene>
<dbReference type="Proteomes" id="UP000694850">
    <property type="component" value="Unplaced"/>
</dbReference>
<evidence type="ECO:0000313" key="2">
    <source>
        <dbReference type="RefSeq" id="XP_042637835.1"/>
    </source>
</evidence>
<dbReference type="RefSeq" id="XP_042637835.1">
    <property type="nucleotide sequence ID" value="XM_042781901.1"/>
</dbReference>
<protein>
    <submittedName>
        <fullName evidence="2">Fc receptor-like protein 1</fullName>
    </submittedName>
</protein>
<reference evidence="2" key="1">
    <citation type="submission" date="2025-08" db="UniProtKB">
        <authorList>
            <consortium name="RefSeq"/>
        </authorList>
    </citation>
    <scope>IDENTIFICATION</scope>
</reference>